<dbReference type="Gene3D" id="2.30.110.10">
    <property type="entry name" value="Electron Transport, Fmn-binding Protein, Chain A"/>
    <property type="match status" value="1"/>
</dbReference>
<proteinExistence type="predicted"/>
<organism evidence="3 4">
    <name type="scientific">Bradyrhizobium macuxiense</name>
    <dbReference type="NCBI Taxonomy" id="1755647"/>
    <lineage>
        <taxon>Bacteria</taxon>
        <taxon>Pseudomonadati</taxon>
        <taxon>Pseudomonadota</taxon>
        <taxon>Alphaproteobacteria</taxon>
        <taxon>Hyphomicrobiales</taxon>
        <taxon>Nitrobacteraceae</taxon>
        <taxon>Bradyrhizobium</taxon>
    </lineage>
</organism>
<dbReference type="PANTHER" id="PTHR42815:SF2">
    <property type="entry name" value="FAD-BINDING, PUTATIVE (AFU_ORTHOLOGUE AFUA_6G07600)-RELATED"/>
    <property type="match status" value="1"/>
</dbReference>
<dbReference type="SUPFAM" id="SSF50475">
    <property type="entry name" value="FMN-binding split barrel"/>
    <property type="match status" value="1"/>
</dbReference>
<comment type="caution">
    <text evidence="3">The sequence shown here is derived from an EMBL/GenBank/DDBJ whole genome shotgun (WGS) entry which is preliminary data.</text>
</comment>
<evidence type="ECO:0000313" key="4">
    <source>
        <dbReference type="Proteomes" id="UP000321304"/>
    </source>
</evidence>
<dbReference type="InterPro" id="IPR011576">
    <property type="entry name" value="Pyridox_Oxase_N"/>
</dbReference>
<accession>A0A560L7T3</accession>
<reference evidence="3 4" key="1">
    <citation type="submission" date="2019-06" db="EMBL/GenBank/DDBJ databases">
        <title>Genomic Encyclopedia of Type Strains, Phase IV (KMG-V): Genome sequencing to study the core and pangenomes of soil and plant-associated prokaryotes.</title>
        <authorList>
            <person name="Whitman W."/>
        </authorList>
    </citation>
    <scope>NUCLEOTIDE SEQUENCE [LARGE SCALE GENOMIC DNA]</scope>
    <source>
        <strain evidence="3 4">BR 10355</strain>
    </source>
</reference>
<protein>
    <recommendedName>
        <fullName evidence="2">Pyridoxamine 5'-phosphate oxidase N-terminal domain-containing protein</fullName>
    </recommendedName>
</protein>
<dbReference type="InterPro" id="IPR012349">
    <property type="entry name" value="Split_barrel_FMN-bd"/>
</dbReference>
<keyword evidence="4" id="KW-1185">Reference proteome</keyword>
<dbReference type="RefSeq" id="WP_146991154.1">
    <property type="nucleotide sequence ID" value="NZ_VITY01000013.1"/>
</dbReference>
<dbReference type="OrthoDB" id="9790331at2"/>
<name>A0A560L7T3_9BRAD</name>
<sequence length="212" mass="23486">MEARGFYHEGMLALQEQADGRRLADFLATNARHSEFSERDAAQITAASFFFIASSHGDHPDCSFKGGDPGFVRIVGPNTLEFPDYDGNLMYRTLGNIAMNPRVGLLFMTFDSKSYRIRINGDASIHRDAESLARHHGAKAVIRVVCRDIYPNCPRYVPDLAPTARSAYVPRPGETPPTPEWKTLPEVVPHLPQSDARCATPSSRDCIGQHDA</sequence>
<dbReference type="Pfam" id="PF01243">
    <property type="entry name" value="PNPOx_N"/>
    <property type="match status" value="1"/>
</dbReference>
<evidence type="ECO:0000313" key="3">
    <source>
        <dbReference type="EMBL" id="TWB91329.1"/>
    </source>
</evidence>
<evidence type="ECO:0000256" key="1">
    <source>
        <dbReference type="SAM" id="MobiDB-lite"/>
    </source>
</evidence>
<evidence type="ECO:0000259" key="2">
    <source>
        <dbReference type="Pfam" id="PF01243"/>
    </source>
</evidence>
<gene>
    <name evidence="3" type="ORF">FBZ93_113198</name>
</gene>
<feature type="region of interest" description="Disordered" evidence="1">
    <location>
        <begin position="193"/>
        <end position="212"/>
    </location>
</feature>
<dbReference type="EMBL" id="VITY01000013">
    <property type="protein sequence ID" value="TWB91329.1"/>
    <property type="molecule type" value="Genomic_DNA"/>
</dbReference>
<feature type="domain" description="Pyridoxamine 5'-phosphate oxidase N-terminal" evidence="2">
    <location>
        <begin position="41"/>
        <end position="135"/>
    </location>
</feature>
<dbReference type="Proteomes" id="UP000321304">
    <property type="component" value="Unassembled WGS sequence"/>
</dbReference>
<dbReference type="PANTHER" id="PTHR42815">
    <property type="entry name" value="FAD-BINDING, PUTATIVE (AFU_ORTHOLOGUE AFUA_6G07600)-RELATED"/>
    <property type="match status" value="1"/>
</dbReference>
<dbReference type="AlphaFoldDB" id="A0A560L7T3"/>